<dbReference type="GO" id="GO:0004869">
    <property type="term" value="F:cysteine-type endopeptidase inhibitor activity"/>
    <property type="evidence" value="ECO:0007669"/>
    <property type="project" value="InterPro"/>
</dbReference>
<sequence length="224" mass="26180">MEPYLTRHVSVVVSIVLLLLSSRSMAFPCVQCNSDEHFHETQISAKIKKMVEDSISNMNKEEPDHYYVLQKIASARKKKMGNTKDYLVTYFIVKCSKKSKASFFDDWKFWHTKQAQFKPMSTKSWKTKRIVEDAVRRLNKYGEEAGHYVLDHITSAYRKTEGRLKTYAISYVIAQSTCTKAEALKKKDKACKVEDNAKRLRCKRVFTYAYGRLLHEMYGKKCEQ</sequence>
<dbReference type="Gene3D" id="3.10.450.10">
    <property type="match status" value="1"/>
</dbReference>
<accession>A0A085MXJ8</accession>
<dbReference type="Pfam" id="PF00031">
    <property type="entry name" value="Cystatin"/>
    <property type="match status" value="1"/>
</dbReference>
<name>A0A085MXJ8_9BILA</name>
<dbReference type="InterPro" id="IPR000010">
    <property type="entry name" value="Cystatin_dom"/>
</dbReference>
<dbReference type="EMBL" id="KL363239">
    <property type="protein sequence ID" value="KFD51483.1"/>
    <property type="molecule type" value="Genomic_DNA"/>
</dbReference>
<evidence type="ECO:0000313" key="4">
    <source>
        <dbReference type="EMBL" id="KFD61944.1"/>
    </source>
</evidence>
<keyword evidence="1" id="KW-0732">Signal</keyword>
<evidence type="ECO:0000259" key="2">
    <source>
        <dbReference type="Pfam" id="PF00031"/>
    </source>
</evidence>
<dbReference type="InterPro" id="IPR046350">
    <property type="entry name" value="Cystatin_sf"/>
</dbReference>
<keyword evidence="5" id="KW-1185">Reference proteome</keyword>
<dbReference type="Proteomes" id="UP000030764">
    <property type="component" value="Unassembled WGS sequence"/>
</dbReference>
<dbReference type="AlphaFoldDB" id="A0A085MXJ8"/>
<protein>
    <recommendedName>
        <fullName evidence="2">Cystatin domain-containing protein</fullName>
    </recommendedName>
</protein>
<feature type="domain" description="Cystatin" evidence="2">
    <location>
        <begin position="117"/>
        <end position="203"/>
    </location>
</feature>
<dbReference type="SUPFAM" id="SSF54403">
    <property type="entry name" value="Cystatin/monellin"/>
    <property type="match status" value="1"/>
</dbReference>
<organism evidence="4">
    <name type="scientific">Trichuris suis</name>
    <name type="common">pig whipworm</name>
    <dbReference type="NCBI Taxonomy" id="68888"/>
    <lineage>
        <taxon>Eukaryota</taxon>
        <taxon>Metazoa</taxon>
        <taxon>Ecdysozoa</taxon>
        <taxon>Nematoda</taxon>
        <taxon>Enoplea</taxon>
        <taxon>Dorylaimia</taxon>
        <taxon>Trichinellida</taxon>
        <taxon>Trichuridae</taxon>
        <taxon>Trichuris</taxon>
    </lineage>
</organism>
<evidence type="ECO:0000313" key="3">
    <source>
        <dbReference type="EMBL" id="KFD51483.1"/>
    </source>
</evidence>
<feature type="chain" id="PRO_5010405308" description="Cystatin domain-containing protein" evidence="1">
    <location>
        <begin position="27"/>
        <end position="224"/>
    </location>
</feature>
<dbReference type="Proteomes" id="UP000030758">
    <property type="component" value="Unassembled WGS sequence"/>
</dbReference>
<gene>
    <name evidence="3" type="ORF">M513_07696</name>
    <name evidence="4" type="ORF">M514_07696</name>
</gene>
<evidence type="ECO:0000313" key="5">
    <source>
        <dbReference type="Proteomes" id="UP000030764"/>
    </source>
</evidence>
<reference evidence="4 5" key="1">
    <citation type="journal article" date="2014" name="Nat. Genet.">
        <title>Genome and transcriptome of the porcine whipworm Trichuris suis.</title>
        <authorList>
            <person name="Jex A.R."/>
            <person name="Nejsum P."/>
            <person name="Schwarz E.M."/>
            <person name="Hu L."/>
            <person name="Young N.D."/>
            <person name="Hall R.S."/>
            <person name="Korhonen P.K."/>
            <person name="Liao S."/>
            <person name="Thamsborg S."/>
            <person name="Xia J."/>
            <person name="Xu P."/>
            <person name="Wang S."/>
            <person name="Scheerlinck J.P."/>
            <person name="Hofmann A."/>
            <person name="Sternberg P.W."/>
            <person name="Wang J."/>
            <person name="Gasser R.B."/>
        </authorList>
    </citation>
    <scope>NUCLEOTIDE SEQUENCE [LARGE SCALE GENOMIC DNA]</scope>
    <source>
        <strain evidence="4">DCEP-RM93F</strain>
        <strain evidence="3">DCEP-RM93M</strain>
    </source>
</reference>
<dbReference type="EMBL" id="KL367606">
    <property type="protein sequence ID" value="KFD61944.1"/>
    <property type="molecule type" value="Genomic_DNA"/>
</dbReference>
<proteinExistence type="predicted"/>
<evidence type="ECO:0000256" key="1">
    <source>
        <dbReference type="SAM" id="SignalP"/>
    </source>
</evidence>
<feature type="signal peptide" evidence="1">
    <location>
        <begin position="1"/>
        <end position="26"/>
    </location>
</feature>